<proteinExistence type="inferred from homology"/>
<dbReference type="InterPro" id="IPR001063">
    <property type="entry name" value="Ribosomal_uL22"/>
</dbReference>
<dbReference type="PANTHER" id="PTHR13501">
    <property type="entry name" value="CHLOROPLAST 50S RIBOSOMAL PROTEIN L22-RELATED"/>
    <property type="match status" value="1"/>
</dbReference>
<dbReference type="InterPro" id="IPR036394">
    <property type="entry name" value="Ribosomal_uL22_sf"/>
</dbReference>
<evidence type="ECO:0000256" key="4">
    <source>
        <dbReference type="RuleBase" id="RU004005"/>
    </source>
</evidence>
<keyword evidence="2 4" id="KW-0689">Ribosomal protein</keyword>
<evidence type="ECO:0000256" key="2">
    <source>
        <dbReference type="ARBA" id="ARBA00022980"/>
    </source>
</evidence>
<comment type="caution">
    <text evidence="7">The sequence shown here is derived from an EMBL/GenBank/DDBJ whole genome shotgun (WGS) entry which is preliminary data.</text>
</comment>
<dbReference type="Proteomes" id="UP000177026">
    <property type="component" value="Unassembled WGS sequence"/>
</dbReference>
<keyword evidence="3 4" id="KW-0687">Ribonucleoprotein</keyword>
<evidence type="ECO:0000256" key="5">
    <source>
        <dbReference type="RuleBase" id="RU004006"/>
    </source>
</evidence>
<dbReference type="Gene3D" id="3.90.470.10">
    <property type="entry name" value="Ribosomal protein L22/L17"/>
    <property type="match status" value="1"/>
</dbReference>
<dbReference type="EMBL" id="MFZI01000032">
    <property type="protein sequence ID" value="OGK20530.1"/>
    <property type="molecule type" value="Genomic_DNA"/>
</dbReference>
<evidence type="ECO:0000256" key="3">
    <source>
        <dbReference type="ARBA" id="ARBA00023274"/>
    </source>
</evidence>
<dbReference type="GO" id="GO:0003735">
    <property type="term" value="F:structural constituent of ribosome"/>
    <property type="evidence" value="ECO:0007669"/>
    <property type="project" value="InterPro"/>
</dbReference>
<dbReference type="PANTHER" id="PTHR13501:SF8">
    <property type="entry name" value="LARGE RIBOSOMAL SUBUNIT PROTEIN UL22M"/>
    <property type="match status" value="1"/>
</dbReference>
<dbReference type="GO" id="GO:0022625">
    <property type="term" value="C:cytosolic large ribosomal subunit"/>
    <property type="evidence" value="ECO:0007669"/>
    <property type="project" value="TreeGrafter"/>
</dbReference>
<evidence type="ECO:0000313" key="8">
    <source>
        <dbReference type="Proteomes" id="UP000177026"/>
    </source>
</evidence>
<accession>A0A1F7GND6</accession>
<protein>
    <recommendedName>
        <fullName evidence="6">50S ribosomal protein L22</fullName>
    </recommendedName>
</protein>
<keyword evidence="5" id="KW-0694">RNA-binding</keyword>
<dbReference type="SUPFAM" id="SSF54843">
    <property type="entry name" value="Ribosomal protein L22"/>
    <property type="match status" value="1"/>
</dbReference>
<dbReference type="GO" id="GO:0006412">
    <property type="term" value="P:translation"/>
    <property type="evidence" value="ECO:0007669"/>
    <property type="project" value="InterPro"/>
</dbReference>
<dbReference type="InterPro" id="IPR047867">
    <property type="entry name" value="Ribosomal_uL22_bac/org-type"/>
</dbReference>
<evidence type="ECO:0000256" key="6">
    <source>
        <dbReference type="RuleBase" id="RU004008"/>
    </source>
</evidence>
<dbReference type="Pfam" id="PF00237">
    <property type="entry name" value="Ribosomal_L22"/>
    <property type="match status" value="1"/>
</dbReference>
<comment type="subunit">
    <text evidence="5">Part of the 50S ribosomal subunit.</text>
</comment>
<evidence type="ECO:0000256" key="1">
    <source>
        <dbReference type="ARBA" id="ARBA00009451"/>
    </source>
</evidence>
<comment type="function">
    <text evidence="6">This protein binds specifically to 23S rRNA; its binding is stimulated by other ribosomal proteins, e.g., L4, L17, and L20. It is important during the early stages of 50S assembly. It makes multiple contacts with different domains of the 23S rRNA in the assembled 50S subunit and ribosome.</text>
</comment>
<sequence>METTAYIKNVKISPKKIRFLLPEIKKLQPNKALDVLFYSPEKSAKILYKAIKSALTNAKSAGIDETGLVFKVLTVDGARKLKRFRAGGRGMAKSIMKRYSHVKVILETPKETVKPITVEKPKLKVKTQK</sequence>
<comment type="similarity">
    <text evidence="1 4">Belongs to the universal ribosomal protein uL22 family.</text>
</comment>
<gene>
    <name evidence="7" type="ORF">A2866_01460</name>
</gene>
<name>A0A1F7GND6_9BACT</name>
<organism evidence="7 8">
    <name type="scientific">Candidatus Roizmanbacteria bacterium RIFCSPHIGHO2_01_FULL_39_8</name>
    <dbReference type="NCBI Taxonomy" id="1802033"/>
    <lineage>
        <taxon>Bacteria</taxon>
        <taxon>Candidatus Roizmaniibacteriota</taxon>
    </lineage>
</organism>
<dbReference type="GO" id="GO:0019843">
    <property type="term" value="F:rRNA binding"/>
    <property type="evidence" value="ECO:0007669"/>
    <property type="project" value="UniProtKB-KW"/>
</dbReference>
<keyword evidence="5" id="KW-0699">rRNA-binding</keyword>
<evidence type="ECO:0000313" key="7">
    <source>
        <dbReference type="EMBL" id="OGK20530.1"/>
    </source>
</evidence>
<dbReference type="AlphaFoldDB" id="A0A1F7GND6"/>
<reference evidence="7 8" key="1">
    <citation type="journal article" date="2016" name="Nat. Commun.">
        <title>Thousands of microbial genomes shed light on interconnected biogeochemical processes in an aquifer system.</title>
        <authorList>
            <person name="Anantharaman K."/>
            <person name="Brown C.T."/>
            <person name="Hug L.A."/>
            <person name="Sharon I."/>
            <person name="Castelle C.J."/>
            <person name="Probst A.J."/>
            <person name="Thomas B.C."/>
            <person name="Singh A."/>
            <person name="Wilkins M.J."/>
            <person name="Karaoz U."/>
            <person name="Brodie E.L."/>
            <person name="Williams K.H."/>
            <person name="Hubbard S.S."/>
            <person name="Banfield J.F."/>
        </authorList>
    </citation>
    <scope>NUCLEOTIDE SEQUENCE [LARGE SCALE GENOMIC DNA]</scope>
</reference>